<keyword evidence="6" id="KW-0521">NADP</keyword>
<dbReference type="InterPro" id="IPR032781">
    <property type="entry name" value="ABC_tran_Xtn"/>
</dbReference>
<dbReference type="Proteomes" id="UP001058974">
    <property type="component" value="Chromosome 4"/>
</dbReference>
<reference evidence="9 10" key="1">
    <citation type="journal article" date="2022" name="Nat. Genet.">
        <title>Improved pea reference genome and pan-genome highlight genomic features and evolutionary characteristics.</title>
        <authorList>
            <person name="Yang T."/>
            <person name="Liu R."/>
            <person name="Luo Y."/>
            <person name="Hu S."/>
            <person name="Wang D."/>
            <person name="Wang C."/>
            <person name="Pandey M.K."/>
            <person name="Ge S."/>
            <person name="Xu Q."/>
            <person name="Li N."/>
            <person name="Li G."/>
            <person name="Huang Y."/>
            <person name="Saxena R.K."/>
            <person name="Ji Y."/>
            <person name="Li M."/>
            <person name="Yan X."/>
            <person name="He Y."/>
            <person name="Liu Y."/>
            <person name="Wang X."/>
            <person name="Xiang C."/>
            <person name="Varshney R.K."/>
            <person name="Ding H."/>
            <person name="Gao S."/>
            <person name="Zong X."/>
        </authorList>
    </citation>
    <scope>NUCLEOTIDE SEQUENCE [LARGE SCALE GENOMIC DNA]</scope>
    <source>
        <strain evidence="9 10">cv. Zhongwan 6</strain>
    </source>
</reference>
<name>A0A9D4XLI5_PEA</name>
<dbReference type="GO" id="GO:0046654">
    <property type="term" value="P:tetrahydrofolate biosynthetic process"/>
    <property type="evidence" value="ECO:0007669"/>
    <property type="project" value="InterPro"/>
</dbReference>
<dbReference type="Gramene" id="Psat04G0463500-T1">
    <property type="protein sequence ID" value="KAI5420871.1"/>
    <property type="gene ID" value="KIW84_044635"/>
</dbReference>
<evidence type="ECO:0000256" key="5">
    <source>
        <dbReference type="ARBA" id="ARBA00022840"/>
    </source>
</evidence>
<dbReference type="InterPro" id="IPR024072">
    <property type="entry name" value="DHFR-like_dom_sf"/>
</dbReference>
<evidence type="ECO:0000259" key="8">
    <source>
        <dbReference type="PROSITE" id="PS51330"/>
    </source>
</evidence>
<comment type="caution">
    <text evidence="9">The sequence shown here is derived from an EMBL/GenBank/DDBJ whole genome shotgun (WGS) entry which is preliminary data.</text>
</comment>
<evidence type="ECO:0000256" key="7">
    <source>
        <dbReference type="ARBA" id="ARBA00023002"/>
    </source>
</evidence>
<evidence type="ECO:0000256" key="2">
    <source>
        <dbReference type="ARBA" id="ARBA00012856"/>
    </source>
</evidence>
<keyword evidence="7" id="KW-0560">Oxidoreductase</keyword>
<dbReference type="GO" id="GO:0050661">
    <property type="term" value="F:NADP binding"/>
    <property type="evidence" value="ECO:0007669"/>
    <property type="project" value="InterPro"/>
</dbReference>
<dbReference type="Pfam" id="PF00186">
    <property type="entry name" value="DHFR_1"/>
    <property type="match status" value="1"/>
</dbReference>
<gene>
    <name evidence="9" type="ORF">KIW84_044635</name>
</gene>
<evidence type="ECO:0000256" key="3">
    <source>
        <dbReference type="ARBA" id="ARBA00022563"/>
    </source>
</evidence>
<comment type="pathway">
    <text evidence="1">Cofactor biosynthesis; tetrahydrofolate biosynthesis; 5,6,7,8-tetrahydrofolate from 7,8-dihydrofolate: step 1/1.</text>
</comment>
<dbReference type="GO" id="GO:0046655">
    <property type="term" value="P:folic acid metabolic process"/>
    <property type="evidence" value="ECO:0007669"/>
    <property type="project" value="TreeGrafter"/>
</dbReference>
<accession>A0A9D4XLI5</accession>
<dbReference type="PROSITE" id="PS51330">
    <property type="entry name" value="DHFR_2"/>
    <property type="match status" value="1"/>
</dbReference>
<dbReference type="AlphaFoldDB" id="A0A9D4XLI5"/>
<dbReference type="PANTHER" id="PTHR48069">
    <property type="entry name" value="DIHYDROFOLATE REDUCTASE"/>
    <property type="match status" value="1"/>
</dbReference>
<keyword evidence="3" id="KW-0554">One-carbon metabolism</keyword>
<dbReference type="EC" id="1.5.1.3" evidence="2"/>
<dbReference type="GO" id="GO:0046452">
    <property type="term" value="P:dihydrofolate metabolic process"/>
    <property type="evidence" value="ECO:0007669"/>
    <property type="project" value="TreeGrafter"/>
</dbReference>
<dbReference type="PANTHER" id="PTHR48069:SF3">
    <property type="entry name" value="DIHYDROFOLATE REDUCTASE"/>
    <property type="match status" value="1"/>
</dbReference>
<evidence type="ECO:0000256" key="4">
    <source>
        <dbReference type="ARBA" id="ARBA00022741"/>
    </source>
</evidence>
<dbReference type="SUPFAM" id="SSF53597">
    <property type="entry name" value="Dihydrofolate reductase-like"/>
    <property type="match status" value="1"/>
</dbReference>
<dbReference type="InterPro" id="IPR001796">
    <property type="entry name" value="DHFR_dom"/>
</dbReference>
<evidence type="ECO:0000256" key="1">
    <source>
        <dbReference type="ARBA" id="ARBA00004903"/>
    </source>
</evidence>
<dbReference type="EMBL" id="JAMSHJ010000004">
    <property type="protein sequence ID" value="KAI5420871.1"/>
    <property type="molecule type" value="Genomic_DNA"/>
</dbReference>
<keyword evidence="10" id="KW-1185">Reference proteome</keyword>
<evidence type="ECO:0000313" key="10">
    <source>
        <dbReference type="Proteomes" id="UP001058974"/>
    </source>
</evidence>
<evidence type="ECO:0000313" key="9">
    <source>
        <dbReference type="EMBL" id="KAI5420871.1"/>
    </source>
</evidence>
<dbReference type="GO" id="GO:0004146">
    <property type="term" value="F:dihydrofolate reductase activity"/>
    <property type="evidence" value="ECO:0007669"/>
    <property type="project" value="UniProtKB-EC"/>
</dbReference>
<dbReference type="Pfam" id="PF12848">
    <property type="entry name" value="ABC_tran_Xtn"/>
    <property type="match status" value="1"/>
</dbReference>
<dbReference type="GO" id="GO:0005739">
    <property type="term" value="C:mitochondrion"/>
    <property type="evidence" value="ECO:0007669"/>
    <property type="project" value="TreeGrafter"/>
</dbReference>
<keyword evidence="5" id="KW-0067">ATP-binding</keyword>
<feature type="domain" description="DHFR" evidence="8">
    <location>
        <begin position="1"/>
        <end position="97"/>
    </location>
</feature>
<dbReference type="Gene3D" id="3.40.430.10">
    <property type="entry name" value="Dihydrofolate Reductase, subunit A"/>
    <property type="match status" value="1"/>
</dbReference>
<dbReference type="GO" id="GO:0006730">
    <property type="term" value="P:one-carbon metabolic process"/>
    <property type="evidence" value="ECO:0007669"/>
    <property type="project" value="UniProtKB-KW"/>
</dbReference>
<dbReference type="InterPro" id="IPR012259">
    <property type="entry name" value="DHFR"/>
</dbReference>
<sequence length="190" mass="21478">MSSALELLAASPYCTSIEKIFGIGGGEIFRDALNAPECEAIHITKIHTSFECDTFMPLIDFATFRPREFLNTVVTDIIHLQNQKLTTYKGNYDTFERTREEQIKNQQKAVEAHERSRAHMQTLTAASSPSTHILGSTRAPFLASTDLCKVKQENKHSRVRKDNFEHDLNGNYTAAYECYQKAFDISPVIA</sequence>
<organism evidence="9 10">
    <name type="scientific">Pisum sativum</name>
    <name type="common">Garden pea</name>
    <name type="synonym">Lathyrus oleraceus</name>
    <dbReference type="NCBI Taxonomy" id="3888"/>
    <lineage>
        <taxon>Eukaryota</taxon>
        <taxon>Viridiplantae</taxon>
        <taxon>Streptophyta</taxon>
        <taxon>Embryophyta</taxon>
        <taxon>Tracheophyta</taxon>
        <taxon>Spermatophyta</taxon>
        <taxon>Magnoliopsida</taxon>
        <taxon>eudicotyledons</taxon>
        <taxon>Gunneridae</taxon>
        <taxon>Pentapetalae</taxon>
        <taxon>rosids</taxon>
        <taxon>fabids</taxon>
        <taxon>Fabales</taxon>
        <taxon>Fabaceae</taxon>
        <taxon>Papilionoideae</taxon>
        <taxon>50 kb inversion clade</taxon>
        <taxon>NPAAA clade</taxon>
        <taxon>Hologalegina</taxon>
        <taxon>IRL clade</taxon>
        <taxon>Fabeae</taxon>
        <taxon>Lathyrus</taxon>
    </lineage>
</organism>
<protein>
    <recommendedName>
        <fullName evidence="2">dihydrofolate reductase</fullName>
        <ecNumber evidence="2">1.5.1.3</ecNumber>
    </recommendedName>
</protein>
<evidence type="ECO:0000256" key="6">
    <source>
        <dbReference type="ARBA" id="ARBA00022857"/>
    </source>
</evidence>
<proteinExistence type="predicted"/>
<keyword evidence="4" id="KW-0547">Nucleotide-binding</keyword>
<dbReference type="GO" id="GO:0005524">
    <property type="term" value="F:ATP binding"/>
    <property type="evidence" value="ECO:0007669"/>
    <property type="project" value="UniProtKB-KW"/>
</dbReference>